<dbReference type="RefSeq" id="WP_068853164.1">
    <property type="nucleotide sequence ID" value="NZ_LYDR01000158.1"/>
</dbReference>
<dbReference type="EMBL" id="LYDR01000158">
    <property type="protein sequence ID" value="ODA28043.1"/>
    <property type="molecule type" value="Genomic_DNA"/>
</dbReference>
<dbReference type="Proteomes" id="UP000094828">
    <property type="component" value="Unassembled WGS sequence"/>
</dbReference>
<name>A0A1C3E498_9PLAN</name>
<sequence>MRRIVLAITGASGAVYGLRLLETLAAAGVEIHLTISPAAQQVFYHEMGIELSLDHFEPRSLLPEPWGTWKNTTLSHYQFRPLLDDSIQAASIGKLFYYPVRDYSAGIASGSFLTDGMAICPCSMGTLASISHGLSGNLIHRAADVHLKERRKLVLVPRETPLSSIALGNMQRLSEAGAVILPAMPGYYHQPQSLADLVDFVVARVCDQLAVPHKLGRRWSEIPAAGEFE</sequence>
<dbReference type="InterPro" id="IPR036551">
    <property type="entry name" value="Flavin_trans-like"/>
</dbReference>
<dbReference type="AlphaFoldDB" id="A0A1C3E498"/>
<dbReference type="Pfam" id="PF02441">
    <property type="entry name" value="Flavoprotein"/>
    <property type="match status" value="1"/>
</dbReference>
<organism evidence="7 8">
    <name type="scientific">Planctopirus hydrillae</name>
    <dbReference type="NCBI Taxonomy" id="1841610"/>
    <lineage>
        <taxon>Bacteria</taxon>
        <taxon>Pseudomonadati</taxon>
        <taxon>Planctomycetota</taxon>
        <taxon>Planctomycetia</taxon>
        <taxon>Planctomycetales</taxon>
        <taxon>Planctomycetaceae</taxon>
        <taxon>Planctopirus</taxon>
    </lineage>
</organism>
<dbReference type="GO" id="GO:0106141">
    <property type="term" value="F:flavin prenyltransferase activity"/>
    <property type="evidence" value="ECO:0007669"/>
    <property type="project" value="UniProtKB-EC"/>
</dbReference>
<accession>A0A1C3E498</accession>
<comment type="similarity">
    <text evidence="5">Belongs to the UbiX/PAD1 family.</text>
</comment>
<comment type="catalytic activity">
    <reaction evidence="5">
        <text>dimethylallyl phosphate + FMNH2 = prenylated FMNH2 + phosphate</text>
        <dbReference type="Rhea" id="RHEA:37743"/>
        <dbReference type="ChEBI" id="CHEBI:43474"/>
        <dbReference type="ChEBI" id="CHEBI:57618"/>
        <dbReference type="ChEBI" id="CHEBI:87467"/>
        <dbReference type="ChEBI" id="CHEBI:88052"/>
        <dbReference type="EC" id="2.5.1.129"/>
    </reaction>
</comment>
<evidence type="ECO:0000256" key="1">
    <source>
        <dbReference type="ARBA" id="ARBA00022602"/>
    </source>
</evidence>
<dbReference type="Gene3D" id="3.40.50.1950">
    <property type="entry name" value="Flavin prenyltransferase-like"/>
    <property type="match status" value="1"/>
</dbReference>
<evidence type="ECO:0000313" key="8">
    <source>
        <dbReference type="Proteomes" id="UP000094828"/>
    </source>
</evidence>
<dbReference type="GO" id="GO:0016831">
    <property type="term" value="F:carboxy-lyase activity"/>
    <property type="evidence" value="ECO:0007669"/>
    <property type="project" value="TreeGrafter"/>
</dbReference>
<keyword evidence="8" id="KW-1185">Reference proteome</keyword>
<keyword evidence="2 5" id="KW-0285">Flavoprotein</keyword>
<keyword evidence="1 5" id="KW-0637">Prenyltransferase</keyword>
<dbReference type="HAMAP" id="MF_01984">
    <property type="entry name" value="ubiX_pad"/>
    <property type="match status" value="1"/>
</dbReference>
<protein>
    <recommendedName>
        <fullName evidence="5">Flavin prenyltransferase UbiX</fullName>
        <ecNumber evidence="5">2.5.1.129</ecNumber>
    </recommendedName>
</protein>
<feature type="domain" description="Flavoprotein" evidence="6">
    <location>
        <begin position="3"/>
        <end position="209"/>
    </location>
</feature>
<dbReference type="InterPro" id="IPR003382">
    <property type="entry name" value="Flavoprotein"/>
</dbReference>
<evidence type="ECO:0000256" key="5">
    <source>
        <dbReference type="HAMAP-Rule" id="MF_01984"/>
    </source>
</evidence>
<evidence type="ECO:0000256" key="4">
    <source>
        <dbReference type="ARBA" id="ARBA00022679"/>
    </source>
</evidence>
<evidence type="ECO:0000313" key="7">
    <source>
        <dbReference type="EMBL" id="ODA28043.1"/>
    </source>
</evidence>
<comment type="function">
    <text evidence="5">Flavin prenyltransferase that catalyzes the synthesis of the prenylated FMN cofactor (prenyl-FMN) for 4-hydroxy-3-polyprenylbenzoic acid decarboxylase UbiD. The prenyltransferase is metal-independent and links a dimethylallyl moiety from dimethylallyl monophosphate (DMAP) to the flavin N5 and C6 atoms of FMN.</text>
</comment>
<feature type="binding site" evidence="5">
    <location>
        <position position="188"/>
    </location>
    <ligand>
        <name>dimethylallyl phosphate</name>
        <dbReference type="ChEBI" id="CHEBI:88052"/>
    </ligand>
</feature>
<reference evidence="7 8" key="1">
    <citation type="submission" date="2016-05" db="EMBL/GenBank/DDBJ databases">
        <title>Genomic and physiological characterization of Planctopirus sp. isolated from fresh water lake.</title>
        <authorList>
            <person name="Subhash Y."/>
            <person name="Ramana C."/>
        </authorList>
    </citation>
    <scope>NUCLEOTIDE SEQUENCE [LARGE SCALE GENOMIC DNA]</scope>
    <source>
        <strain evidence="7 8">JC280</strain>
    </source>
</reference>
<feature type="binding site" evidence="5">
    <location>
        <position position="158"/>
    </location>
    <ligand>
        <name>FMN</name>
        <dbReference type="ChEBI" id="CHEBI:58210"/>
    </ligand>
</feature>
<dbReference type="PANTHER" id="PTHR43374:SF1">
    <property type="entry name" value="FLAVIN PRENYLTRANSFERASE PAD1, MITOCHONDRIAL"/>
    <property type="match status" value="1"/>
</dbReference>
<evidence type="ECO:0000259" key="6">
    <source>
        <dbReference type="Pfam" id="PF02441"/>
    </source>
</evidence>
<keyword evidence="4 5" id="KW-0808">Transferase</keyword>
<feature type="binding site" evidence="5">
    <location>
        <position position="204"/>
    </location>
    <ligand>
        <name>dimethylallyl phosphate</name>
        <dbReference type="ChEBI" id="CHEBI:88052"/>
    </ligand>
</feature>
<dbReference type="STRING" id="1841610.A6X21_14365"/>
<keyword evidence="3 5" id="KW-0288">FMN</keyword>
<evidence type="ECO:0000256" key="2">
    <source>
        <dbReference type="ARBA" id="ARBA00022630"/>
    </source>
</evidence>
<proteinExistence type="inferred from homology"/>
<dbReference type="NCBIfam" id="TIGR00421">
    <property type="entry name" value="ubiX_pad"/>
    <property type="match status" value="1"/>
</dbReference>
<comment type="caution">
    <text evidence="5">Lacks conserved residue(s) required for the propagation of feature annotation.</text>
</comment>
<gene>
    <name evidence="5" type="primary">ubiX</name>
    <name evidence="7" type="ORF">A6X21_14365</name>
</gene>
<dbReference type="EC" id="2.5.1.129" evidence="5"/>
<dbReference type="PANTHER" id="PTHR43374">
    <property type="entry name" value="FLAVIN PRENYLTRANSFERASE"/>
    <property type="match status" value="1"/>
</dbReference>
<dbReference type="InterPro" id="IPR004507">
    <property type="entry name" value="UbiX-like"/>
</dbReference>
<evidence type="ECO:0000256" key="3">
    <source>
        <dbReference type="ARBA" id="ARBA00022643"/>
    </source>
</evidence>
<keyword evidence="7" id="KW-0456">Lyase</keyword>
<feature type="binding site" evidence="5">
    <location>
        <begin position="123"/>
        <end position="126"/>
    </location>
    <ligand>
        <name>FMN</name>
        <dbReference type="ChEBI" id="CHEBI:58210"/>
    </ligand>
</feature>
<feature type="binding site" evidence="5">
    <location>
        <position position="36"/>
    </location>
    <ligand>
        <name>FMN</name>
        <dbReference type="ChEBI" id="CHEBI:58210"/>
    </ligand>
</feature>
<comment type="caution">
    <text evidence="7">The sequence shown here is derived from an EMBL/GenBank/DDBJ whole genome shotgun (WGS) entry which is preliminary data.</text>
</comment>
<feature type="binding site" evidence="5">
    <location>
        <begin position="10"/>
        <end position="12"/>
    </location>
    <ligand>
        <name>FMN</name>
        <dbReference type="ChEBI" id="CHEBI:58210"/>
    </ligand>
</feature>
<dbReference type="OrthoDB" id="9781577at2"/>
<dbReference type="SUPFAM" id="SSF52507">
    <property type="entry name" value="Homo-oligomeric flavin-containing Cys decarboxylases, HFCD"/>
    <property type="match status" value="1"/>
</dbReference>